<organism evidence="6 7">
    <name type="scientific">Devosia neptuniae</name>
    <dbReference type="NCBI Taxonomy" id="191302"/>
    <lineage>
        <taxon>Bacteria</taxon>
        <taxon>Pseudomonadati</taxon>
        <taxon>Pseudomonadota</taxon>
        <taxon>Alphaproteobacteria</taxon>
        <taxon>Hyphomicrobiales</taxon>
        <taxon>Devosiaceae</taxon>
        <taxon>Devosia</taxon>
    </lineage>
</organism>
<accession>A0ABY6C757</accession>
<keyword evidence="6" id="KW-0614">Plasmid</keyword>
<keyword evidence="4" id="KW-0804">Transcription</keyword>
<evidence type="ECO:0000313" key="6">
    <source>
        <dbReference type="EMBL" id="UXN68041.1"/>
    </source>
</evidence>
<reference evidence="6 7" key="1">
    <citation type="submission" date="2022-09" db="EMBL/GenBank/DDBJ databases">
        <title>Interaction between co-microsymbionts with complementary sets of symbiotic genes in legume-rhizobium systems.</title>
        <authorList>
            <person name="Safronova V."/>
            <person name="Sazanova A."/>
            <person name="Afonin A."/>
            <person name="Chirak E."/>
        </authorList>
    </citation>
    <scope>NUCLEOTIDE SEQUENCE [LARGE SCALE GENOMIC DNA]</scope>
    <source>
        <strain evidence="6 7">A18/4-1</strain>
        <plasmid evidence="6 7">p_unnamed1</plasmid>
    </source>
</reference>
<dbReference type="PANTHER" id="PTHR30126:SF40">
    <property type="entry name" value="HTH-TYPE TRANSCRIPTIONAL REGULATOR GLTR"/>
    <property type="match status" value="1"/>
</dbReference>
<evidence type="ECO:0000256" key="1">
    <source>
        <dbReference type="ARBA" id="ARBA00009437"/>
    </source>
</evidence>
<keyword evidence="3" id="KW-0238">DNA-binding</keyword>
<feature type="domain" description="LysR substrate-binding" evidence="5">
    <location>
        <begin position="10"/>
        <end position="183"/>
    </location>
</feature>
<dbReference type="EMBL" id="CP104964">
    <property type="protein sequence ID" value="UXN68041.1"/>
    <property type="molecule type" value="Genomic_DNA"/>
</dbReference>
<sequence>MGRPRKARAVGALPTASARILPRALQIFTQSGVSATVRVITGPNAYLLSLLRSGDVDLVIGRMAEPGEIAGLSFEHLYSEKIAFVVGPAHPLLSVPDFTLSMIGQYPVLMPPPGAVILPTVERLLATHGDFAMSHLIETVSDSFARSFLRLTKAVWIISEGVVVDDIDEGHFRLLPVDTGQPWVRWDGPLRPIHPSHRQRAISSIAFAQR</sequence>
<keyword evidence="7" id="KW-1185">Reference proteome</keyword>
<evidence type="ECO:0000259" key="5">
    <source>
        <dbReference type="Pfam" id="PF03466"/>
    </source>
</evidence>
<dbReference type="InterPro" id="IPR005119">
    <property type="entry name" value="LysR_subst-bd"/>
</dbReference>
<keyword evidence="2" id="KW-0805">Transcription regulation</keyword>
<dbReference type="Pfam" id="PF03466">
    <property type="entry name" value="LysR_substrate"/>
    <property type="match status" value="1"/>
</dbReference>
<geneLocation type="plasmid" evidence="6 7">
    <name>p_unnamed1</name>
</geneLocation>
<evidence type="ECO:0000256" key="3">
    <source>
        <dbReference type="ARBA" id="ARBA00023125"/>
    </source>
</evidence>
<comment type="similarity">
    <text evidence="1">Belongs to the LysR transcriptional regulatory family.</text>
</comment>
<evidence type="ECO:0000256" key="2">
    <source>
        <dbReference type="ARBA" id="ARBA00023015"/>
    </source>
</evidence>
<proteinExistence type="inferred from homology"/>
<evidence type="ECO:0000313" key="7">
    <source>
        <dbReference type="Proteomes" id="UP001061862"/>
    </source>
</evidence>
<dbReference type="RefSeq" id="WP_262165661.1">
    <property type="nucleotide sequence ID" value="NZ_CP104964.1"/>
</dbReference>
<protein>
    <submittedName>
        <fullName evidence="6">LysR substrate-binding domain-containing protein</fullName>
    </submittedName>
</protein>
<name>A0ABY6C757_9HYPH</name>
<dbReference type="Gene3D" id="3.40.190.10">
    <property type="entry name" value="Periplasmic binding protein-like II"/>
    <property type="match status" value="2"/>
</dbReference>
<dbReference type="PANTHER" id="PTHR30126">
    <property type="entry name" value="HTH-TYPE TRANSCRIPTIONAL REGULATOR"/>
    <property type="match status" value="1"/>
</dbReference>
<gene>
    <name evidence="6" type="ORF">N8A98_00540</name>
</gene>
<evidence type="ECO:0000256" key="4">
    <source>
        <dbReference type="ARBA" id="ARBA00023163"/>
    </source>
</evidence>
<dbReference type="SUPFAM" id="SSF53850">
    <property type="entry name" value="Periplasmic binding protein-like II"/>
    <property type="match status" value="1"/>
</dbReference>
<dbReference type="Proteomes" id="UP001061862">
    <property type="component" value="Plasmid p_unnamed1"/>
</dbReference>